<keyword evidence="7" id="KW-1279">T cell receptor</keyword>
<dbReference type="InterPro" id="IPR013783">
    <property type="entry name" value="Ig-like_fold"/>
</dbReference>
<organism evidence="10 11">
    <name type="scientific">Nyctereutes procyonoides</name>
    <name type="common">Raccoon dog</name>
    <name type="synonym">Canis procyonoides</name>
    <dbReference type="NCBI Taxonomy" id="34880"/>
    <lineage>
        <taxon>Eukaryota</taxon>
        <taxon>Metazoa</taxon>
        <taxon>Chordata</taxon>
        <taxon>Craniata</taxon>
        <taxon>Vertebrata</taxon>
        <taxon>Euteleostomi</taxon>
        <taxon>Mammalia</taxon>
        <taxon>Eutheria</taxon>
        <taxon>Laurasiatheria</taxon>
        <taxon>Carnivora</taxon>
        <taxon>Caniformia</taxon>
        <taxon>Canidae</taxon>
        <taxon>Nyctereutes</taxon>
    </lineage>
</organism>
<keyword evidence="2" id="KW-0391">Immunity</keyword>
<evidence type="ECO:0000313" key="11">
    <source>
        <dbReference type="Proteomes" id="UP000645828"/>
    </source>
</evidence>
<reference evidence="10" key="1">
    <citation type="submission" date="2020-12" db="EMBL/GenBank/DDBJ databases">
        <authorList>
            <consortium name="Molecular Ecology Group"/>
        </authorList>
    </citation>
    <scope>NUCLEOTIDE SEQUENCE</scope>
    <source>
        <strain evidence="10">TBG_1078</strain>
    </source>
</reference>
<dbReference type="PANTHER" id="PTHR23268">
    <property type="entry name" value="T-CELL RECEPTOR BETA CHAIN"/>
    <property type="match status" value="1"/>
</dbReference>
<comment type="caution">
    <text evidence="10">The sequence shown here is derived from an EMBL/GenBank/DDBJ whole genome shotgun (WGS) entry which is preliminary data.</text>
</comment>
<dbReference type="GO" id="GO:0042101">
    <property type="term" value="C:T cell receptor complex"/>
    <property type="evidence" value="ECO:0007669"/>
    <property type="project" value="UniProtKB-KW"/>
</dbReference>
<dbReference type="SUPFAM" id="SSF48726">
    <property type="entry name" value="Immunoglobulin"/>
    <property type="match status" value="1"/>
</dbReference>
<dbReference type="PANTHER" id="PTHR23268:SF19">
    <property type="entry name" value="T CELL RECEPTOR BETA VARIABLE 6-2-RELATED"/>
    <property type="match status" value="1"/>
</dbReference>
<dbReference type="Pfam" id="PF07686">
    <property type="entry name" value="V-set"/>
    <property type="match status" value="1"/>
</dbReference>
<dbReference type="Proteomes" id="UP000645828">
    <property type="component" value="Unassembled WGS sequence"/>
</dbReference>
<protein>
    <submittedName>
        <fullName evidence="10">(raccoon dog) hypothetical protein</fullName>
    </submittedName>
</protein>
<evidence type="ECO:0000256" key="1">
    <source>
        <dbReference type="ARBA" id="ARBA00022729"/>
    </source>
</evidence>
<gene>
    <name evidence="10" type="ORF">NYPRO_LOCUS13401</name>
</gene>
<evidence type="ECO:0000259" key="9">
    <source>
        <dbReference type="Pfam" id="PF07686"/>
    </source>
</evidence>
<dbReference type="AlphaFoldDB" id="A0A811Z1M6"/>
<comment type="subunit">
    <text evidence="6">Alpha-beta TR is a heterodimer composed of an alpha and beta chain; disulfide-linked. The alpha-beta TR is associated with the transmembrane signaling CD3 coreceptor proteins to form the TR-CD3 (TcR or TCR). The assembly of alpha-beta TR heterodimers with CD3 occurs in the endoplasmic reticulum where a single alpha-beta TR heterodimer associates with one CD3D-CD3E heterodimer, one CD3G-CD3E heterodimer and one CD247 homodimer forming a stable octameric structure. CD3D-CD3E and CD3G-CD3E heterodimers preferentially associate with TR alpha and TR beta chains, respectively. The association of the CD247 homodimer is the last step of TcR assembly in the endoplasmic reticulum and is required for transport to the cell surface.</text>
</comment>
<keyword evidence="5" id="KW-0393">Immunoglobulin domain</keyword>
<keyword evidence="4" id="KW-0675">Receptor</keyword>
<evidence type="ECO:0000256" key="7">
    <source>
        <dbReference type="ARBA" id="ARBA00043266"/>
    </source>
</evidence>
<keyword evidence="3" id="KW-1015">Disulfide bond</keyword>
<evidence type="ECO:0000256" key="5">
    <source>
        <dbReference type="ARBA" id="ARBA00023319"/>
    </source>
</evidence>
<keyword evidence="1" id="KW-0732">Signal</keyword>
<sequence>MSVSPLCYVGFCRLQAGQSVTLECDQVMNHHIMYWYRQDHGHGLKLIHYSVSAGTSAKGDIPDGYSVSRSNPRSFLLKLESTTRSQASVSFCAGSVATALHSCLLSTQKMEGEAPHPGSQWSPLHTPRSKSLGAQEPISLRLPISGKSKAISLNWAWILPFCNG</sequence>
<name>A0A811Z1M6_NYCPR</name>
<evidence type="ECO:0000313" key="10">
    <source>
        <dbReference type="EMBL" id="CAD7680609.1"/>
    </source>
</evidence>
<dbReference type="InterPro" id="IPR050413">
    <property type="entry name" value="TCR_beta_variable"/>
</dbReference>
<feature type="region of interest" description="Disordered" evidence="8">
    <location>
        <begin position="110"/>
        <end position="132"/>
    </location>
</feature>
<dbReference type="InterPro" id="IPR036179">
    <property type="entry name" value="Ig-like_dom_sf"/>
</dbReference>
<proteinExistence type="predicted"/>
<keyword evidence="11" id="KW-1185">Reference proteome</keyword>
<dbReference type="Gene3D" id="2.60.40.10">
    <property type="entry name" value="Immunoglobulins"/>
    <property type="match status" value="1"/>
</dbReference>
<keyword evidence="7" id="KW-1064">Adaptive immunity</keyword>
<evidence type="ECO:0000256" key="6">
    <source>
        <dbReference type="ARBA" id="ARBA00038651"/>
    </source>
</evidence>
<feature type="domain" description="Immunoglobulin V-set" evidence="9">
    <location>
        <begin position="15"/>
        <end position="93"/>
    </location>
</feature>
<dbReference type="GO" id="GO:0002376">
    <property type="term" value="P:immune system process"/>
    <property type="evidence" value="ECO:0007669"/>
    <property type="project" value="UniProtKB-KW"/>
</dbReference>
<dbReference type="GO" id="GO:0007166">
    <property type="term" value="P:cell surface receptor signaling pathway"/>
    <property type="evidence" value="ECO:0007669"/>
    <property type="project" value="TreeGrafter"/>
</dbReference>
<evidence type="ECO:0000256" key="3">
    <source>
        <dbReference type="ARBA" id="ARBA00023157"/>
    </source>
</evidence>
<dbReference type="EMBL" id="CAJHUB010000749">
    <property type="protein sequence ID" value="CAD7680609.1"/>
    <property type="molecule type" value="Genomic_DNA"/>
</dbReference>
<evidence type="ECO:0000256" key="8">
    <source>
        <dbReference type="SAM" id="MobiDB-lite"/>
    </source>
</evidence>
<evidence type="ECO:0000256" key="2">
    <source>
        <dbReference type="ARBA" id="ARBA00022859"/>
    </source>
</evidence>
<accession>A0A811Z1M6</accession>
<dbReference type="InterPro" id="IPR013106">
    <property type="entry name" value="Ig_V-set"/>
</dbReference>
<evidence type="ECO:0000256" key="4">
    <source>
        <dbReference type="ARBA" id="ARBA00023170"/>
    </source>
</evidence>